<evidence type="ECO:0000256" key="1">
    <source>
        <dbReference type="ARBA" id="ARBA00023015"/>
    </source>
</evidence>
<dbReference type="SUPFAM" id="SSF117856">
    <property type="entry name" value="AF0104/ALDC/Ptd012-like"/>
    <property type="match status" value="1"/>
</dbReference>
<dbReference type="InterPro" id="IPR014476">
    <property type="entry name" value="AHL15-29"/>
</dbReference>
<dbReference type="Gene3D" id="3.30.1330.80">
    <property type="entry name" value="Hypothetical protein, similar to alpha- acetolactate decarboxylase, domain 2"/>
    <property type="match status" value="1"/>
</dbReference>
<dbReference type="AlphaFoldDB" id="A0A0S3T3A7"/>
<protein>
    <recommendedName>
        <fullName evidence="6">PPC domain-containing protein</fullName>
    </recommendedName>
</protein>
<evidence type="ECO:0000313" key="8">
    <source>
        <dbReference type="Proteomes" id="UP000291084"/>
    </source>
</evidence>
<dbReference type="Pfam" id="PF03479">
    <property type="entry name" value="PCC"/>
    <property type="match status" value="1"/>
</dbReference>
<evidence type="ECO:0000256" key="5">
    <source>
        <dbReference type="SAM" id="Phobius"/>
    </source>
</evidence>
<keyword evidence="5" id="KW-1133">Transmembrane helix</keyword>
<dbReference type="Proteomes" id="UP000291084">
    <property type="component" value="Chromosome 10"/>
</dbReference>
<proteinExistence type="predicted"/>
<dbReference type="InterPro" id="IPR005175">
    <property type="entry name" value="PPC_dom"/>
</dbReference>
<evidence type="ECO:0000259" key="6">
    <source>
        <dbReference type="PROSITE" id="PS51742"/>
    </source>
</evidence>
<gene>
    <name evidence="7" type="primary">Vigan.10G113800</name>
    <name evidence="7" type="ORF">VIGAN_10113800</name>
</gene>
<dbReference type="GO" id="GO:0003680">
    <property type="term" value="F:minor groove of adenine-thymine-rich DNA binding"/>
    <property type="evidence" value="ECO:0007669"/>
    <property type="project" value="InterPro"/>
</dbReference>
<dbReference type="PROSITE" id="PS51742">
    <property type="entry name" value="PPC"/>
    <property type="match status" value="1"/>
</dbReference>
<feature type="domain" description="PPC" evidence="6">
    <location>
        <begin position="1"/>
        <end position="123"/>
    </location>
</feature>
<reference evidence="7 8" key="1">
    <citation type="journal article" date="2015" name="Sci. Rep.">
        <title>The power of single molecule real-time sequencing technology in the de novo assembly of a eukaryotic genome.</title>
        <authorList>
            <person name="Sakai H."/>
            <person name="Naito K."/>
            <person name="Ogiso-Tanaka E."/>
            <person name="Takahashi Y."/>
            <person name="Iseki K."/>
            <person name="Muto C."/>
            <person name="Satou K."/>
            <person name="Teruya K."/>
            <person name="Shiroma A."/>
            <person name="Shimoji M."/>
            <person name="Hirano T."/>
            <person name="Itoh T."/>
            <person name="Kaga A."/>
            <person name="Tomooka N."/>
        </authorList>
    </citation>
    <scope>NUCLEOTIDE SEQUENCE [LARGE SCALE GENOMIC DNA]</scope>
    <source>
        <strain evidence="8">cv. Shumari</strain>
    </source>
</reference>
<organism evidence="7 8">
    <name type="scientific">Vigna angularis var. angularis</name>
    <dbReference type="NCBI Taxonomy" id="157739"/>
    <lineage>
        <taxon>Eukaryota</taxon>
        <taxon>Viridiplantae</taxon>
        <taxon>Streptophyta</taxon>
        <taxon>Embryophyta</taxon>
        <taxon>Tracheophyta</taxon>
        <taxon>Spermatophyta</taxon>
        <taxon>Magnoliopsida</taxon>
        <taxon>eudicotyledons</taxon>
        <taxon>Gunneridae</taxon>
        <taxon>Pentapetalae</taxon>
        <taxon>rosids</taxon>
        <taxon>fabids</taxon>
        <taxon>Fabales</taxon>
        <taxon>Fabaceae</taxon>
        <taxon>Papilionoideae</taxon>
        <taxon>50 kb inversion clade</taxon>
        <taxon>NPAAA clade</taxon>
        <taxon>indigoferoid/millettioid clade</taxon>
        <taxon>Phaseoleae</taxon>
        <taxon>Vigna</taxon>
    </lineage>
</organism>
<dbReference type="EMBL" id="AP015043">
    <property type="protein sequence ID" value="BAT99646.1"/>
    <property type="molecule type" value="Genomic_DNA"/>
</dbReference>
<accession>A0A0S3T3A7</accession>
<dbReference type="GO" id="GO:0003700">
    <property type="term" value="F:DNA-binding transcription factor activity"/>
    <property type="evidence" value="ECO:0007669"/>
    <property type="project" value="TreeGrafter"/>
</dbReference>
<evidence type="ECO:0000256" key="3">
    <source>
        <dbReference type="ARBA" id="ARBA00023163"/>
    </source>
</evidence>
<evidence type="ECO:0000256" key="4">
    <source>
        <dbReference type="ARBA" id="ARBA00023242"/>
    </source>
</evidence>
<keyword evidence="1" id="KW-0805">Transcription regulation</keyword>
<evidence type="ECO:0000313" key="7">
    <source>
        <dbReference type="EMBL" id="BAT99646.1"/>
    </source>
</evidence>
<feature type="transmembrane region" description="Helical" evidence="5">
    <location>
        <begin position="88"/>
        <end position="109"/>
    </location>
</feature>
<name>A0A0S3T3A7_PHAAN</name>
<dbReference type="PANTHER" id="PTHR31100:SF15">
    <property type="entry name" value="AT-HOOK MOTIF NUCLEAR-LOCALIZED PROTEIN 24-RELATED"/>
    <property type="match status" value="1"/>
</dbReference>
<dbReference type="GO" id="GO:0005634">
    <property type="term" value="C:nucleus"/>
    <property type="evidence" value="ECO:0007669"/>
    <property type="project" value="TreeGrafter"/>
</dbReference>
<sequence>MPSKRMKVIDGCKIIDIISTFACHRQRGICIMSGIGTMTNVTLREPTSFDTIVMLHSRFEIFFVAGSFLASPATTSLTVYLVVEGSVIGALTTLGPMVIVPASFNNVAFERLLLEDLKVMTND</sequence>
<keyword evidence="4" id="KW-0539">Nucleus</keyword>
<keyword evidence="2" id="KW-0238">DNA-binding</keyword>
<keyword evidence="5" id="KW-0812">Transmembrane</keyword>
<keyword evidence="5" id="KW-0472">Membrane</keyword>
<keyword evidence="3" id="KW-0804">Transcription</keyword>
<dbReference type="GO" id="GO:0010228">
    <property type="term" value="P:vegetative to reproductive phase transition of meristem"/>
    <property type="evidence" value="ECO:0007669"/>
    <property type="project" value="TreeGrafter"/>
</dbReference>
<dbReference type="PANTHER" id="PTHR31100">
    <property type="entry name" value="AT-HOOK MOTIF NUCLEAR-LOCALIZED PROTEIN 15"/>
    <property type="match status" value="1"/>
</dbReference>
<evidence type="ECO:0000256" key="2">
    <source>
        <dbReference type="ARBA" id="ARBA00023125"/>
    </source>
</evidence>
<feature type="transmembrane region" description="Helical" evidence="5">
    <location>
        <begin position="61"/>
        <end position="82"/>
    </location>
</feature>
<keyword evidence="8" id="KW-1185">Reference proteome</keyword>